<feature type="compositionally biased region" description="Basic and acidic residues" evidence="1">
    <location>
        <begin position="282"/>
        <end position="292"/>
    </location>
</feature>
<comment type="caution">
    <text evidence="2">The sequence shown here is derived from an EMBL/GenBank/DDBJ whole genome shotgun (WGS) entry which is preliminary data.</text>
</comment>
<accession>A0A016WIP2</accession>
<evidence type="ECO:0000313" key="3">
    <source>
        <dbReference type="Proteomes" id="UP000024635"/>
    </source>
</evidence>
<feature type="region of interest" description="Disordered" evidence="1">
    <location>
        <begin position="184"/>
        <end position="212"/>
    </location>
</feature>
<organism evidence="2 3">
    <name type="scientific">Ancylostoma ceylanicum</name>
    <dbReference type="NCBI Taxonomy" id="53326"/>
    <lineage>
        <taxon>Eukaryota</taxon>
        <taxon>Metazoa</taxon>
        <taxon>Ecdysozoa</taxon>
        <taxon>Nematoda</taxon>
        <taxon>Chromadorea</taxon>
        <taxon>Rhabditida</taxon>
        <taxon>Rhabditina</taxon>
        <taxon>Rhabditomorpha</taxon>
        <taxon>Strongyloidea</taxon>
        <taxon>Ancylostomatidae</taxon>
        <taxon>Ancylostomatinae</taxon>
        <taxon>Ancylostoma</taxon>
    </lineage>
</organism>
<evidence type="ECO:0000256" key="1">
    <source>
        <dbReference type="SAM" id="MobiDB-lite"/>
    </source>
</evidence>
<feature type="compositionally biased region" description="Pro residues" evidence="1">
    <location>
        <begin position="196"/>
        <end position="212"/>
    </location>
</feature>
<protein>
    <submittedName>
        <fullName evidence="2">Uncharacterized protein</fullName>
    </submittedName>
</protein>
<name>A0A016WIP2_9BILA</name>
<dbReference type="EMBL" id="JARK01000288">
    <property type="protein sequence ID" value="EYC38893.1"/>
    <property type="molecule type" value="Genomic_DNA"/>
</dbReference>
<feature type="compositionally biased region" description="Low complexity" evidence="1">
    <location>
        <begin position="184"/>
        <end position="195"/>
    </location>
</feature>
<gene>
    <name evidence="2" type="primary">Acey_s0688.g1549</name>
    <name evidence="2" type="ORF">Y032_0688g1549</name>
</gene>
<feature type="compositionally biased region" description="Basic and acidic residues" evidence="1">
    <location>
        <begin position="263"/>
        <end position="274"/>
    </location>
</feature>
<reference evidence="3" key="1">
    <citation type="journal article" date="2015" name="Nat. Genet.">
        <title>The genome and transcriptome of the zoonotic hookworm Ancylostoma ceylanicum identify infection-specific gene families.</title>
        <authorList>
            <person name="Schwarz E.M."/>
            <person name="Hu Y."/>
            <person name="Antoshechkin I."/>
            <person name="Miller M.M."/>
            <person name="Sternberg P.W."/>
            <person name="Aroian R.V."/>
        </authorList>
    </citation>
    <scope>NUCLEOTIDE SEQUENCE</scope>
    <source>
        <strain evidence="3">HY135</strain>
    </source>
</reference>
<dbReference type="Proteomes" id="UP000024635">
    <property type="component" value="Unassembled WGS sequence"/>
</dbReference>
<feature type="region of interest" description="Disordered" evidence="1">
    <location>
        <begin position="258"/>
        <end position="304"/>
    </location>
</feature>
<proteinExistence type="predicted"/>
<keyword evidence="3" id="KW-1185">Reference proteome</keyword>
<dbReference type="STRING" id="53326.A0A016WIP2"/>
<sequence>MERNISGFLMKITGKLGTVFSQILLDVPPPQEGPVVERLPERFATVGRLDTKIRHRLVYKNGQLDQCLQLDQYPSAFRHYSMVPATILLLLMVRSTVACLGGGGGGGGACCMPMMQCGPSMPMCGGGGGAYAVAGPMMGSYAMAPSYAQAPSYNVAPSYAAAPAPSYQAAPSYAPAPAMPYPSGPSYQSGPSGPSYAPPAPPIPPPPAPPTAGPVYMPEPAPYRQTIGARGVRQDQQAVTDAVVSEPKNCNGCQPESFIPSISKEEPGSNEHSRALQLRRGVPLDRHPREAHVTPQKAHARRRW</sequence>
<evidence type="ECO:0000313" key="2">
    <source>
        <dbReference type="EMBL" id="EYC38893.1"/>
    </source>
</evidence>
<dbReference type="AlphaFoldDB" id="A0A016WIP2"/>